<proteinExistence type="predicted"/>
<protein>
    <recommendedName>
        <fullName evidence="4">WH2 domain-containing protein</fullName>
    </recommendedName>
</protein>
<dbReference type="OrthoDB" id="5877440at2759"/>
<name>A0A0B1T421_OESDE</name>
<evidence type="ECO:0008006" key="4">
    <source>
        <dbReference type="Google" id="ProtNLM"/>
    </source>
</evidence>
<dbReference type="AlphaFoldDB" id="A0A0B1T421"/>
<feature type="compositionally biased region" description="Pro residues" evidence="1">
    <location>
        <begin position="96"/>
        <end position="116"/>
    </location>
</feature>
<reference evidence="2 3" key="1">
    <citation type="submission" date="2014-03" db="EMBL/GenBank/DDBJ databases">
        <title>Draft genome of the hookworm Oesophagostomum dentatum.</title>
        <authorList>
            <person name="Mitreva M."/>
        </authorList>
    </citation>
    <scope>NUCLEOTIDE SEQUENCE [LARGE SCALE GENOMIC DNA]</scope>
    <source>
        <strain evidence="2 3">OD-Hann</strain>
    </source>
</reference>
<keyword evidence="3" id="KW-1185">Reference proteome</keyword>
<dbReference type="Proteomes" id="UP000053660">
    <property type="component" value="Unassembled WGS sequence"/>
</dbReference>
<evidence type="ECO:0000313" key="2">
    <source>
        <dbReference type="EMBL" id="KHJ92318.1"/>
    </source>
</evidence>
<dbReference type="EMBL" id="KN551422">
    <property type="protein sequence ID" value="KHJ92318.1"/>
    <property type="molecule type" value="Genomic_DNA"/>
</dbReference>
<accession>A0A0B1T421</accession>
<evidence type="ECO:0000313" key="3">
    <source>
        <dbReference type="Proteomes" id="UP000053660"/>
    </source>
</evidence>
<organism evidence="2 3">
    <name type="scientific">Oesophagostomum dentatum</name>
    <name type="common">Nodular worm</name>
    <dbReference type="NCBI Taxonomy" id="61180"/>
    <lineage>
        <taxon>Eukaryota</taxon>
        <taxon>Metazoa</taxon>
        <taxon>Ecdysozoa</taxon>
        <taxon>Nematoda</taxon>
        <taxon>Chromadorea</taxon>
        <taxon>Rhabditida</taxon>
        <taxon>Rhabditina</taxon>
        <taxon>Rhabditomorpha</taxon>
        <taxon>Strongyloidea</taxon>
        <taxon>Strongylidae</taxon>
        <taxon>Oesophagostomum</taxon>
    </lineage>
</organism>
<feature type="non-terminal residue" evidence="2">
    <location>
        <position position="192"/>
    </location>
</feature>
<gene>
    <name evidence="2" type="ORF">OESDEN_07795</name>
</gene>
<feature type="compositionally biased region" description="Basic and acidic residues" evidence="1">
    <location>
        <begin position="30"/>
        <end position="42"/>
    </location>
</feature>
<evidence type="ECO:0000256" key="1">
    <source>
        <dbReference type="SAM" id="MobiDB-lite"/>
    </source>
</evidence>
<feature type="region of interest" description="Disordered" evidence="1">
    <location>
        <begin position="24"/>
        <end position="121"/>
    </location>
</feature>
<sequence>MSKILLVRRIVHFQNLFSAFRGVQATPPSERPRLPDTRKTETTHPAWRIEIPLPDGAQAPTQSPPPTPPSSQSSPVPHHATKLISLTPGSALILPPSGPPPPPPGLLSPAPTPPPSEVKQRVSEVYPVTNERRSFLEEIQNLDKGKLRHVNVDSVSPNLPSIDSMPGDGGLLSAIQAELDKRREYFAIDSDN</sequence>